<dbReference type="PANTHER" id="PTHR33238">
    <property type="entry name" value="IRON (METAL) DEPENDENT REPRESSOR, DTXR FAMILY"/>
    <property type="match status" value="1"/>
</dbReference>
<dbReference type="EMBL" id="JAHQCW010000030">
    <property type="protein sequence ID" value="MBU9738154.1"/>
    <property type="molecule type" value="Genomic_DNA"/>
</dbReference>
<dbReference type="Pfam" id="PF02742">
    <property type="entry name" value="Fe_dep_repr_C"/>
    <property type="match status" value="1"/>
</dbReference>
<dbReference type="InterPro" id="IPR001367">
    <property type="entry name" value="Fe_dep_repressor"/>
</dbReference>
<dbReference type="InterPro" id="IPR036388">
    <property type="entry name" value="WH-like_DNA-bd_sf"/>
</dbReference>
<evidence type="ECO:0000313" key="8">
    <source>
        <dbReference type="Proteomes" id="UP000712157"/>
    </source>
</evidence>
<comment type="caution">
    <text evidence="7">The sequence shown here is derived from an EMBL/GenBank/DDBJ whole genome shotgun (WGS) entry which is preliminary data.</text>
</comment>
<dbReference type="GO" id="GO:0046983">
    <property type="term" value="F:protein dimerization activity"/>
    <property type="evidence" value="ECO:0007669"/>
    <property type="project" value="InterPro"/>
</dbReference>
<dbReference type="GO" id="GO:0046914">
    <property type="term" value="F:transition metal ion binding"/>
    <property type="evidence" value="ECO:0007669"/>
    <property type="project" value="InterPro"/>
</dbReference>
<dbReference type="GO" id="GO:0003700">
    <property type="term" value="F:DNA-binding transcription factor activity"/>
    <property type="evidence" value="ECO:0007669"/>
    <property type="project" value="InterPro"/>
</dbReference>
<name>A0A949NFX0_9FIRM</name>
<organism evidence="7 8">
    <name type="scientific">Diplocloster agilis</name>
    <dbReference type="NCBI Taxonomy" id="2850323"/>
    <lineage>
        <taxon>Bacteria</taxon>
        <taxon>Bacillati</taxon>
        <taxon>Bacillota</taxon>
        <taxon>Clostridia</taxon>
        <taxon>Lachnospirales</taxon>
        <taxon>Lachnospiraceae</taxon>
        <taxon>Diplocloster</taxon>
    </lineage>
</organism>
<dbReference type="GO" id="GO:0003677">
    <property type="term" value="F:DNA binding"/>
    <property type="evidence" value="ECO:0007669"/>
    <property type="project" value="UniProtKB-KW"/>
</dbReference>
<evidence type="ECO:0000259" key="5">
    <source>
        <dbReference type="Pfam" id="PF01325"/>
    </source>
</evidence>
<dbReference type="SUPFAM" id="SSF46785">
    <property type="entry name" value="Winged helix' DNA-binding domain"/>
    <property type="match status" value="1"/>
</dbReference>
<dbReference type="SUPFAM" id="SSF47979">
    <property type="entry name" value="Iron-dependent repressor protein, dimerization domain"/>
    <property type="match status" value="1"/>
</dbReference>
<evidence type="ECO:0000256" key="1">
    <source>
        <dbReference type="ARBA" id="ARBA00007871"/>
    </source>
</evidence>
<evidence type="ECO:0000256" key="3">
    <source>
        <dbReference type="ARBA" id="ARBA00023125"/>
    </source>
</evidence>
<dbReference type="Gene3D" id="1.10.10.10">
    <property type="entry name" value="Winged helix-like DNA-binding domain superfamily/Winged helix DNA-binding domain"/>
    <property type="match status" value="1"/>
</dbReference>
<feature type="domain" description="HTH dtxR-type" evidence="5">
    <location>
        <begin position="2"/>
        <end position="55"/>
    </location>
</feature>
<keyword evidence="3" id="KW-0238">DNA-binding</keyword>
<dbReference type="PANTHER" id="PTHR33238:SF7">
    <property type="entry name" value="IRON-DEPENDENT TRANSCRIPTIONAL REGULATOR"/>
    <property type="match status" value="1"/>
</dbReference>
<keyword evidence="8" id="KW-1185">Reference proteome</keyword>
<evidence type="ECO:0000256" key="2">
    <source>
        <dbReference type="ARBA" id="ARBA00023015"/>
    </source>
</evidence>
<dbReference type="SMART" id="SM00529">
    <property type="entry name" value="HTH_DTXR"/>
    <property type="match status" value="1"/>
</dbReference>
<dbReference type="InterPro" id="IPR050536">
    <property type="entry name" value="DtxR_MntR_Metal-Reg"/>
</dbReference>
<evidence type="ECO:0000259" key="6">
    <source>
        <dbReference type="Pfam" id="PF02742"/>
    </source>
</evidence>
<proteinExistence type="inferred from homology"/>
<dbReference type="Pfam" id="PF01325">
    <property type="entry name" value="Fe_dep_repress"/>
    <property type="match status" value="1"/>
</dbReference>
<dbReference type="Gene3D" id="1.10.60.10">
    <property type="entry name" value="Iron dependent repressor, metal binding and dimerisation domain"/>
    <property type="match status" value="1"/>
</dbReference>
<sequence length="123" mass="13790">MKLQESGENYLETILVLKLKYGAVRSIDVANELSYSKPSVSRAVSVLKSAGHITVDAKGMIELTDSGREIAETIYERHQLLTQYLMNIGVDEKTAAEDACRIEHVISPVTFEKLKQHVQKTNR</sequence>
<evidence type="ECO:0000313" key="7">
    <source>
        <dbReference type="EMBL" id="MBU9738154.1"/>
    </source>
</evidence>
<dbReference type="FunFam" id="1.10.60.10:FF:000005">
    <property type="entry name" value="Transcriptional regulator MntR protein"/>
    <property type="match status" value="1"/>
</dbReference>
<dbReference type="AlphaFoldDB" id="A0A949NFX0"/>
<dbReference type="InterPro" id="IPR022689">
    <property type="entry name" value="Iron_dep_repressor"/>
</dbReference>
<dbReference type="Proteomes" id="UP000712157">
    <property type="component" value="Unassembled WGS sequence"/>
</dbReference>
<dbReference type="RefSeq" id="WP_158347383.1">
    <property type="nucleotide sequence ID" value="NZ_JAHQCW010000030.1"/>
</dbReference>
<feature type="domain" description="Iron dependent repressor metal binding and dimerisation" evidence="6">
    <location>
        <begin position="64"/>
        <end position="120"/>
    </location>
</feature>
<accession>A0A949NFX0</accession>
<reference evidence="7" key="1">
    <citation type="submission" date="2021-06" db="EMBL/GenBank/DDBJ databases">
        <title>Description of novel taxa of the family Lachnospiraceae.</title>
        <authorList>
            <person name="Chaplin A.V."/>
            <person name="Sokolova S.R."/>
            <person name="Pikina A.P."/>
            <person name="Korzhanova M."/>
            <person name="Belova V."/>
            <person name="Korostin D."/>
            <person name="Efimov B.A."/>
        </authorList>
    </citation>
    <scope>NUCLEOTIDE SEQUENCE</scope>
    <source>
        <strain evidence="7">ASD5720</strain>
    </source>
</reference>
<keyword evidence="2" id="KW-0805">Transcription regulation</keyword>
<evidence type="ECO:0000256" key="4">
    <source>
        <dbReference type="ARBA" id="ARBA00023163"/>
    </source>
</evidence>
<comment type="similarity">
    <text evidence="1">Belongs to the DtxR/MntR family.</text>
</comment>
<dbReference type="InterPro" id="IPR036421">
    <property type="entry name" value="Fe_dep_repressor_sf"/>
</dbReference>
<dbReference type="InterPro" id="IPR036390">
    <property type="entry name" value="WH_DNA-bd_sf"/>
</dbReference>
<dbReference type="InterPro" id="IPR022687">
    <property type="entry name" value="HTH_DTXR"/>
</dbReference>
<keyword evidence="4" id="KW-0804">Transcription</keyword>
<gene>
    <name evidence="7" type="ORF">KTH89_16545</name>
</gene>
<protein>
    <submittedName>
        <fullName evidence="7">Metal-dependent transcriptional regulator</fullName>
    </submittedName>
</protein>